<dbReference type="GO" id="GO:0005524">
    <property type="term" value="F:ATP binding"/>
    <property type="evidence" value="ECO:0007669"/>
    <property type="project" value="UniProtKB-UniRule"/>
</dbReference>
<evidence type="ECO:0000259" key="7">
    <source>
        <dbReference type="PROSITE" id="PS51666"/>
    </source>
</evidence>
<evidence type="ECO:0000313" key="10">
    <source>
        <dbReference type="Proteomes" id="UP001140206"/>
    </source>
</evidence>
<organism evidence="9 10">
    <name type="scientific">Rhynchospora pubera</name>
    <dbReference type="NCBI Taxonomy" id="906938"/>
    <lineage>
        <taxon>Eukaryota</taxon>
        <taxon>Viridiplantae</taxon>
        <taxon>Streptophyta</taxon>
        <taxon>Embryophyta</taxon>
        <taxon>Tracheophyta</taxon>
        <taxon>Spermatophyta</taxon>
        <taxon>Magnoliopsida</taxon>
        <taxon>Liliopsida</taxon>
        <taxon>Poales</taxon>
        <taxon>Cyperaceae</taxon>
        <taxon>Cyperoideae</taxon>
        <taxon>Rhynchosporeae</taxon>
        <taxon>Rhynchospora</taxon>
    </lineage>
</organism>
<dbReference type="Pfam" id="PF08880">
    <property type="entry name" value="QLQ"/>
    <property type="match status" value="1"/>
</dbReference>
<keyword evidence="10" id="KW-1185">Reference proteome</keyword>
<gene>
    <name evidence="9" type="ORF">LUZ62_070204</name>
</gene>
<feature type="domain" description="WRC" evidence="8">
    <location>
        <begin position="100"/>
        <end position="144"/>
    </location>
</feature>
<dbReference type="PANTHER" id="PTHR31602">
    <property type="entry name" value="GROWTH-REGULATING FACTOR 5"/>
    <property type="match status" value="1"/>
</dbReference>
<evidence type="ECO:0000256" key="3">
    <source>
        <dbReference type="ARBA" id="ARBA00023242"/>
    </source>
</evidence>
<dbReference type="GO" id="GO:0006355">
    <property type="term" value="P:regulation of DNA-templated transcription"/>
    <property type="evidence" value="ECO:0007669"/>
    <property type="project" value="InterPro"/>
</dbReference>
<evidence type="ECO:0000256" key="2">
    <source>
        <dbReference type="ARBA" id="ARBA00008122"/>
    </source>
</evidence>
<feature type="compositionally biased region" description="Polar residues" evidence="6">
    <location>
        <begin position="146"/>
        <end position="157"/>
    </location>
</feature>
<evidence type="ECO:0000259" key="8">
    <source>
        <dbReference type="PROSITE" id="PS51667"/>
    </source>
</evidence>
<evidence type="ECO:0000256" key="6">
    <source>
        <dbReference type="SAM" id="MobiDB-lite"/>
    </source>
</evidence>
<proteinExistence type="inferred from homology"/>
<sequence length="420" mass="46999">MEKKRARDTSLCYGGSVYASNWKKGVYSFPSGASRSIGTQFTHSQWLELQKQALIYKHINASVPVPPYLLYPFHYSNAAYNVIAGARALDNLGLLVNSTDPEPRRCRRTDGKKWRCSKDAAPDQKYCERHMNRGKPRSRKSVEAPENNTLKSTTAAPATNDVLIAPTFGRRSVENSSGNFTRFFDSYGLFGNQEDKPSNQLENKGYQPRITEDIPDDDSCKELYHKALNLNYSNIKDYSFRLLDSDPGSMNEEPVSMPDQTVETRAFIDAWSAEKAATLTSRNCLASLDLPDSGLSLSMPNDQINLETADPFLPMQSPVTWTKHGSSLGGPLGEFFQPHQQQDIDIIEKPHSSQMLANLFSKEYNDSNGESPTRPVVLSPTGVLQKTLISYSDNSNVSSPNFVVMDPAIYQHQHIFSDFK</sequence>
<dbReference type="SMART" id="SM00951">
    <property type="entry name" value="QLQ"/>
    <property type="match status" value="1"/>
</dbReference>
<dbReference type="AlphaFoldDB" id="A0AAV8CVW1"/>
<evidence type="ECO:0000256" key="5">
    <source>
        <dbReference type="RuleBase" id="RU367127"/>
    </source>
</evidence>
<keyword evidence="5" id="KW-0804">Transcription</keyword>
<feature type="region of interest" description="Disordered" evidence="6">
    <location>
        <begin position="194"/>
        <end position="214"/>
    </location>
</feature>
<accession>A0AAV8CVW1</accession>
<dbReference type="InterPro" id="IPR031137">
    <property type="entry name" value="GRF"/>
</dbReference>
<dbReference type="Pfam" id="PF08879">
    <property type="entry name" value="WRC"/>
    <property type="match status" value="1"/>
</dbReference>
<dbReference type="GO" id="GO:0006351">
    <property type="term" value="P:DNA-templated transcription"/>
    <property type="evidence" value="ECO:0007669"/>
    <property type="project" value="UniProtKB-UniRule"/>
</dbReference>
<feature type="short sequence motif" description="Bipartite nuclear localization signal" evidence="4">
    <location>
        <begin position="105"/>
        <end position="115"/>
    </location>
</feature>
<keyword evidence="3 4" id="KW-0539">Nucleus</keyword>
<comment type="subcellular location">
    <subcellularLocation>
        <location evidence="1 4 5">Nucleus</location>
    </subcellularLocation>
</comment>
<evidence type="ECO:0000256" key="4">
    <source>
        <dbReference type="PROSITE-ProRule" id="PRU01002"/>
    </source>
</evidence>
<evidence type="ECO:0000313" key="9">
    <source>
        <dbReference type="EMBL" id="KAJ4759829.1"/>
    </source>
</evidence>
<comment type="function">
    <text evidence="5">Transcription activator.</text>
</comment>
<dbReference type="InterPro" id="IPR014978">
    <property type="entry name" value="Gln-Leu-Gln_QLQ"/>
</dbReference>
<feature type="domain" description="QLQ" evidence="7">
    <location>
        <begin position="40"/>
        <end position="75"/>
    </location>
</feature>
<dbReference type="Proteomes" id="UP001140206">
    <property type="component" value="Chromosome 4"/>
</dbReference>
<protein>
    <recommendedName>
        <fullName evidence="5">Growth-regulating factor</fullName>
    </recommendedName>
</protein>
<keyword evidence="5" id="KW-0010">Activator</keyword>
<dbReference type="PROSITE" id="PS51667">
    <property type="entry name" value="WRC"/>
    <property type="match status" value="1"/>
</dbReference>
<dbReference type="GO" id="GO:0032502">
    <property type="term" value="P:developmental process"/>
    <property type="evidence" value="ECO:0007669"/>
    <property type="project" value="InterPro"/>
</dbReference>
<comment type="domain">
    <text evidence="5">The QLQ domain and WRC domain may be involved in protein-protein interaction and DNA-binding, respectively.</text>
</comment>
<keyword evidence="5" id="KW-0805">Transcription regulation</keyword>
<feature type="region of interest" description="Disordered" evidence="6">
    <location>
        <begin position="126"/>
        <end position="157"/>
    </location>
</feature>
<reference evidence="9" key="1">
    <citation type="submission" date="2022-08" db="EMBL/GenBank/DDBJ databases">
        <authorList>
            <person name="Marques A."/>
        </authorList>
    </citation>
    <scope>NUCLEOTIDE SEQUENCE</scope>
    <source>
        <strain evidence="9">RhyPub2mFocal</strain>
        <tissue evidence="9">Leaves</tissue>
    </source>
</reference>
<feature type="short sequence motif" description="Bipartite nuclear localization signal" evidence="4">
    <location>
        <begin position="133"/>
        <end position="140"/>
    </location>
</feature>
<dbReference type="PANTHER" id="PTHR31602:SF8">
    <property type="entry name" value="GROWTH-REGULATING FACTOR 5"/>
    <property type="match status" value="1"/>
</dbReference>
<dbReference type="InterPro" id="IPR014977">
    <property type="entry name" value="WRC_dom"/>
</dbReference>
<name>A0AAV8CVW1_9POAL</name>
<comment type="caution">
    <text evidence="9">The sequence shown here is derived from an EMBL/GenBank/DDBJ whole genome shotgun (WGS) entry which is preliminary data.</text>
</comment>
<dbReference type="GO" id="GO:0005634">
    <property type="term" value="C:nucleus"/>
    <property type="evidence" value="ECO:0007669"/>
    <property type="project" value="UniProtKB-SubCell"/>
</dbReference>
<evidence type="ECO:0000256" key="1">
    <source>
        <dbReference type="ARBA" id="ARBA00004123"/>
    </source>
</evidence>
<dbReference type="EMBL" id="JAMFTS010000004">
    <property type="protein sequence ID" value="KAJ4759829.1"/>
    <property type="molecule type" value="Genomic_DNA"/>
</dbReference>
<comment type="similarity">
    <text evidence="2 5">Belongs to the GRF family.</text>
</comment>
<dbReference type="PROSITE" id="PS51666">
    <property type="entry name" value="QLQ"/>
    <property type="match status" value="1"/>
</dbReference>